<reference evidence="3" key="1">
    <citation type="journal article" date="2019" name="Int. J. Syst. Evol. Microbiol.">
        <title>The Global Catalogue of Microorganisms (GCM) 10K type strain sequencing project: providing services to taxonomists for standard genome sequencing and annotation.</title>
        <authorList>
            <consortium name="The Broad Institute Genomics Platform"/>
            <consortium name="The Broad Institute Genome Sequencing Center for Infectious Disease"/>
            <person name="Wu L."/>
            <person name="Ma J."/>
        </authorList>
    </citation>
    <scope>NUCLEOTIDE SEQUENCE [LARGE SCALE GENOMIC DNA]</scope>
    <source>
        <strain evidence="3">CGMCC 4.7106</strain>
    </source>
</reference>
<protein>
    <submittedName>
        <fullName evidence="2">Uncharacterized protein</fullName>
    </submittedName>
</protein>
<keyword evidence="3" id="KW-1185">Reference proteome</keyword>
<organism evidence="2 3">
    <name type="scientific">Luteolibacter algae</name>
    <dbReference type="NCBI Taxonomy" id="454151"/>
    <lineage>
        <taxon>Bacteria</taxon>
        <taxon>Pseudomonadati</taxon>
        <taxon>Verrucomicrobiota</taxon>
        <taxon>Verrucomicrobiia</taxon>
        <taxon>Verrucomicrobiales</taxon>
        <taxon>Verrucomicrobiaceae</taxon>
        <taxon>Luteolibacter</taxon>
    </lineage>
</organism>
<dbReference type="EMBL" id="JBHUIT010000017">
    <property type="protein sequence ID" value="MFD2257079.1"/>
    <property type="molecule type" value="Genomic_DNA"/>
</dbReference>
<sequence>MKFGTKWMVLLAVFFTATFALAGGEKKNANISFHIETEATDNPKMIFPYEVMGRQRFFRRIPEVSSKDLVAFTPFPAEDQASYGVIFQLKNSAARRLAAVTSISQGKWFVCQAFGRIVDGVLVDEPINDGAVVIWKGLTLEEIREIDKTIPRIGEKKKRG</sequence>
<feature type="signal peptide" evidence="1">
    <location>
        <begin position="1"/>
        <end position="22"/>
    </location>
</feature>
<dbReference type="Proteomes" id="UP001597375">
    <property type="component" value="Unassembled WGS sequence"/>
</dbReference>
<evidence type="ECO:0000313" key="3">
    <source>
        <dbReference type="Proteomes" id="UP001597375"/>
    </source>
</evidence>
<accession>A0ABW5D9E9</accession>
<feature type="chain" id="PRO_5045183025" evidence="1">
    <location>
        <begin position="23"/>
        <end position="160"/>
    </location>
</feature>
<dbReference type="RefSeq" id="WP_386820365.1">
    <property type="nucleotide sequence ID" value="NZ_JBHUIT010000017.1"/>
</dbReference>
<name>A0ABW5D9E9_9BACT</name>
<keyword evidence="1" id="KW-0732">Signal</keyword>
<comment type="caution">
    <text evidence="2">The sequence shown here is derived from an EMBL/GenBank/DDBJ whole genome shotgun (WGS) entry which is preliminary data.</text>
</comment>
<evidence type="ECO:0000256" key="1">
    <source>
        <dbReference type="SAM" id="SignalP"/>
    </source>
</evidence>
<evidence type="ECO:0000313" key="2">
    <source>
        <dbReference type="EMBL" id="MFD2257079.1"/>
    </source>
</evidence>
<gene>
    <name evidence="2" type="ORF">ACFSSA_10350</name>
</gene>
<proteinExistence type="predicted"/>